<comment type="caution">
    <text evidence="13">The sequence shown here is derived from an EMBL/GenBank/DDBJ whole genome shotgun (WGS) entry which is preliminary data.</text>
</comment>
<proteinExistence type="inferred from homology"/>
<protein>
    <recommendedName>
        <fullName evidence="11">Zinc metalloprotease</fullName>
        <ecNumber evidence="11">3.4.24.-</ecNumber>
    </recommendedName>
</protein>
<dbReference type="EC" id="3.4.24.-" evidence="11"/>
<dbReference type="GO" id="GO:0016020">
    <property type="term" value="C:membrane"/>
    <property type="evidence" value="ECO:0007669"/>
    <property type="project" value="UniProtKB-SubCell"/>
</dbReference>
<keyword evidence="4" id="KW-0645">Protease</keyword>
<dbReference type="Pfam" id="PF02163">
    <property type="entry name" value="Peptidase_M50"/>
    <property type="match status" value="1"/>
</dbReference>
<dbReference type="InterPro" id="IPR008915">
    <property type="entry name" value="Peptidase_M50"/>
</dbReference>
<sequence length="458" mass="51430">MEASFFIKAAQLIIAFGLLVIVHEFGHYLFARIFGIRVEKFYIFFDPWFSLFKYKPKKKPGTEDKASWRDTEYGIGWLPLGGYCKISGMIDESMDTEQMKQPVQPWEFRAKPAWQRLLVMVAGVVFNFILAIIIYAGIAYTWGDAYIPYKNATYGMQYCETAHKAGFRDGDIPLFADGKELDAADFDLLNMLESKTITVLRDGKDTVAINLPDNMVMAVNNELKENDNGFGFMTYRFPVIVKEPVKGEAAEKAGLKAGDRIVGVDSVPAATWDLFSKELAKKKGADVTLQYVRPDGTAASVSLKTTESGKIGILLTPITEIYDTKVVKYSLLESIPRGIEIGVDKLTSYIDQMKYVFTKEGAQSLGGFGAIGDMFPDQWNWYQFWVITAFISVALAFMNILPIPALDGGHVVFLIYEMITGKQPSQKVLEYAQMTGLVLLIALLLYANGNDIYRFFFK</sequence>
<gene>
    <name evidence="13" type="primary">rseP</name>
    <name evidence="13" type="ORF">IAB88_01280</name>
</gene>
<evidence type="ECO:0000256" key="6">
    <source>
        <dbReference type="ARBA" id="ARBA00022801"/>
    </source>
</evidence>
<name>A0A9D9NJF8_9BACT</name>
<keyword evidence="9 11" id="KW-0482">Metalloprotease</keyword>
<feature type="transmembrane region" description="Helical" evidence="11">
    <location>
        <begin position="428"/>
        <end position="447"/>
    </location>
</feature>
<organism evidence="13 14">
    <name type="scientific">Candidatus Limisoma faecipullorum</name>
    <dbReference type="NCBI Taxonomy" id="2840854"/>
    <lineage>
        <taxon>Bacteria</taxon>
        <taxon>Pseudomonadati</taxon>
        <taxon>Bacteroidota</taxon>
        <taxon>Bacteroidia</taxon>
        <taxon>Bacteroidales</taxon>
        <taxon>Candidatus Limisoma</taxon>
    </lineage>
</organism>
<comment type="subcellular location">
    <subcellularLocation>
        <location evidence="2">Membrane</location>
        <topology evidence="2">Multi-pass membrane protein</topology>
    </subcellularLocation>
</comment>
<evidence type="ECO:0000256" key="8">
    <source>
        <dbReference type="ARBA" id="ARBA00022989"/>
    </source>
</evidence>
<reference evidence="13" key="1">
    <citation type="submission" date="2020-10" db="EMBL/GenBank/DDBJ databases">
        <authorList>
            <person name="Gilroy R."/>
        </authorList>
    </citation>
    <scope>NUCLEOTIDE SEQUENCE</scope>
    <source>
        <strain evidence="13">6919</strain>
    </source>
</reference>
<dbReference type="InterPro" id="IPR004387">
    <property type="entry name" value="Pept_M50_Zn"/>
</dbReference>
<evidence type="ECO:0000256" key="10">
    <source>
        <dbReference type="ARBA" id="ARBA00023136"/>
    </source>
</evidence>
<feature type="transmembrane region" description="Helical" evidence="11">
    <location>
        <begin position="12"/>
        <end position="31"/>
    </location>
</feature>
<evidence type="ECO:0000256" key="7">
    <source>
        <dbReference type="ARBA" id="ARBA00022833"/>
    </source>
</evidence>
<keyword evidence="6 11" id="KW-0378">Hydrolase</keyword>
<feature type="domain" description="PDZ" evidence="12">
    <location>
        <begin position="220"/>
        <end position="295"/>
    </location>
</feature>
<dbReference type="EMBL" id="JADIMC010000018">
    <property type="protein sequence ID" value="MBO8475607.1"/>
    <property type="molecule type" value="Genomic_DNA"/>
</dbReference>
<dbReference type="Proteomes" id="UP000823598">
    <property type="component" value="Unassembled WGS sequence"/>
</dbReference>
<comment type="cofactor">
    <cofactor evidence="1 11">
        <name>Zn(2+)</name>
        <dbReference type="ChEBI" id="CHEBI:29105"/>
    </cofactor>
</comment>
<dbReference type="GO" id="GO:0006508">
    <property type="term" value="P:proteolysis"/>
    <property type="evidence" value="ECO:0007669"/>
    <property type="project" value="UniProtKB-KW"/>
</dbReference>
<accession>A0A9D9NJF8</accession>
<dbReference type="Gene3D" id="2.30.42.10">
    <property type="match status" value="1"/>
</dbReference>
<evidence type="ECO:0000256" key="9">
    <source>
        <dbReference type="ARBA" id="ARBA00023049"/>
    </source>
</evidence>
<feature type="transmembrane region" description="Helical" evidence="11">
    <location>
        <begin position="117"/>
        <end position="142"/>
    </location>
</feature>
<keyword evidence="5 11" id="KW-0812">Transmembrane</keyword>
<dbReference type="SMART" id="SM00228">
    <property type="entry name" value="PDZ"/>
    <property type="match status" value="1"/>
</dbReference>
<evidence type="ECO:0000256" key="1">
    <source>
        <dbReference type="ARBA" id="ARBA00001947"/>
    </source>
</evidence>
<keyword evidence="10 11" id="KW-0472">Membrane</keyword>
<keyword evidence="11" id="KW-0479">Metal-binding</keyword>
<evidence type="ECO:0000313" key="13">
    <source>
        <dbReference type="EMBL" id="MBO8475607.1"/>
    </source>
</evidence>
<evidence type="ECO:0000256" key="3">
    <source>
        <dbReference type="ARBA" id="ARBA00007931"/>
    </source>
</evidence>
<dbReference type="PANTHER" id="PTHR42837:SF2">
    <property type="entry name" value="MEMBRANE METALLOPROTEASE ARASP2, CHLOROPLASTIC-RELATED"/>
    <property type="match status" value="1"/>
</dbReference>
<dbReference type="PROSITE" id="PS50106">
    <property type="entry name" value="PDZ"/>
    <property type="match status" value="1"/>
</dbReference>
<keyword evidence="7 11" id="KW-0862">Zinc</keyword>
<feature type="transmembrane region" description="Helical" evidence="11">
    <location>
        <begin position="384"/>
        <end position="416"/>
    </location>
</feature>
<evidence type="ECO:0000313" key="14">
    <source>
        <dbReference type="Proteomes" id="UP000823598"/>
    </source>
</evidence>
<dbReference type="InterPro" id="IPR001478">
    <property type="entry name" value="PDZ"/>
</dbReference>
<dbReference type="SUPFAM" id="SSF50156">
    <property type="entry name" value="PDZ domain-like"/>
    <property type="match status" value="2"/>
</dbReference>
<dbReference type="InterPro" id="IPR036034">
    <property type="entry name" value="PDZ_sf"/>
</dbReference>
<dbReference type="NCBIfam" id="TIGR00054">
    <property type="entry name" value="RIP metalloprotease RseP"/>
    <property type="match status" value="1"/>
</dbReference>
<dbReference type="PANTHER" id="PTHR42837">
    <property type="entry name" value="REGULATOR OF SIGMA-E PROTEASE RSEP"/>
    <property type="match status" value="1"/>
</dbReference>
<dbReference type="GO" id="GO:0004222">
    <property type="term" value="F:metalloendopeptidase activity"/>
    <property type="evidence" value="ECO:0007669"/>
    <property type="project" value="InterPro"/>
</dbReference>
<evidence type="ECO:0000256" key="5">
    <source>
        <dbReference type="ARBA" id="ARBA00022692"/>
    </source>
</evidence>
<keyword evidence="8 11" id="KW-1133">Transmembrane helix</keyword>
<evidence type="ECO:0000256" key="4">
    <source>
        <dbReference type="ARBA" id="ARBA00022670"/>
    </source>
</evidence>
<dbReference type="AlphaFoldDB" id="A0A9D9NJF8"/>
<dbReference type="GO" id="GO:0046872">
    <property type="term" value="F:metal ion binding"/>
    <property type="evidence" value="ECO:0007669"/>
    <property type="project" value="UniProtKB-KW"/>
</dbReference>
<evidence type="ECO:0000259" key="12">
    <source>
        <dbReference type="PROSITE" id="PS50106"/>
    </source>
</evidence>
<dbReference type="CDD" id="cd06163">
    <property type="entry name" value="S2P-M50_PDZ_RseP-like"/>
    <property type="match status" value="1"/>
</dbReference>
<evidence type="ECO:0000256" key="2">
    <source>
        <dbReference type="ARBA" id="ARBA00004141"/>
    </source>
</evidence>
<evidence type="ECO:0000256" key="11">
    <source>
        <dbReference type="RuleBase" id="RU362031"/>
    </source>
</evidence>
<comment type="similarity">
    <text evidence="3 11">Belongs to the peptidase M50B family.</text>
</comment>
<reference evidence="13" key="2">
    <citation type="journal article" date="2021" name="PeerJ">
        <title>Extensive microbial diversity within the chicken gut microbiome revealed by metagenomics and culture.</title>
        <authorList>
            <person name="Gilroy R."/>
            <person name="Ravi A."/>
            <person name="Getino M."/>
            <person name="Pursley I."/>
            <person name="Horton D.L."/>
            <person name="Alikhan N.F."/>
            <person name="Baker D."/>
            <person name="Gharbi K."/>
            <person name="Hall N."/>
            <person name="Watson M."/>
            <person name="Adriaenssens E.M."/>
            <person name="Foster-Nyarko E."/>
            <person name="Jarju S."/>
            <person name="Secka A."/>
            <person name="Antonio M."/>
            <person name="Oren A."/>
            <person name="Chaudhuri R.R."/>
            <person name="La Ragione R."/>
            <person name="Hildebrand F."/>
            <person name="Pallen M.J."/>
        </authorList>
    </citation>
    <scope>NUCLEOTIDE SEQUENCE</scope>
    <source>
        <strain evidence="13">6919</strain>
    </source>
</reference>